<evidence type="ECO:0000313" key="9">
    <source>
        <dbReference type="EMBL" id="KAF8732017.1"/>
    </source>
</evidence>
<dbReference type="InterPro" id="IPR058017">
    <property type="entry name" value="At3g28540-like_C"/>
</dbReference>
<dbReference type="InterPro" id="IPR003960">
    <property type="entry name" value="ATPase_AAA_CS"/>
</dbReference>
<dbReference type="CDD" id="cd19510">
    <property type="entry name" value="RecA-like_BCS1"/>
    <property type="match status" value="1"/>
</dbReference>
<dbReference type="PANTHER" id="PTHR23070">
    <property type="entry name" value="BCS1 AAA-TYPE ATPASE"/>
    <property type="match status" value="1"/>
</dbReference>
<dbReference type="EMBL" id="JACEFO010001605">
    <property type="protein sequence ID" value="KAF8732017.1"/>
    <property type="molecule type" value="Genomic_DNA"/>
</dbReference>
<proteinExistence type="inferred from homology"/>
<dbReference type="GO" id="GO:0006950">
    <property type="term" value="P:response to stress"/>
    <property type="evidence" value="ECO:0007669"/>
    <property type="project" value="UniProtKB-ARBA"/>
</dbReference>
<feature type="domain" description="AAA+ ATPase" evidence="8">
    <location>
        <begin position="250"/>
        <end position="395"/>
    </location>
</feature>
<evidence type="ECO:0000313" key="10">
    <source>
        <dbReference type="Proteomes" id="UP000636709"/>
    </source>
</evidence>
<dbReference type="GO" id="GO:0005524">
    <property type="term" value="F:ATP binding"/>
    <property type="evidence" value="ECO:0007669"/>
    <property type="project" value="UniProtKB-KW"/>
</dbReference>
<dbReference type="InterPro" id="IPR003593">
    <property type="entry name" value="AAA+_ATPase"/>
</dbReference>
<keyword evidence="5" id="KW-0067">ATP-binding</keyword>
<dbReference type="Gene3D" id="6.10.280.40">
    <property type="match status" value="1"/>
</dbReference>
<dbReference type="OrthoDB" id="10251412at2759"/>
<comment type="catalytic activity">
    <reaction evidence="4">
        <text>ATP + H2O = ADP + phosphate + H(+)</text>
        <dbReference type="Rhea" id="RHEA:13065"/>
        <dbReference type="ChEBI" id="CHEBI:15377"/>
        <dbReference type="ChEBI" id="CHEBI:15378"/>
        <dbReference type="ChEBI" id="CHEBI:30616"/>
        <dbReference type="ChEBI" id="CHEBI:43474"/>
        <dbReference type="ChEBI" id="CHEBI:456216"/>
    </reaction>
</comment>
<evidence type="ECO:0000256" key="4">
    <source>
        <dbReference type="ARBA" id="ARBA00049360"/>
    </source>
</evidence>
<dbReference type="SUPFAM" id="SSF52540">
    <property type="entry name" value="P-loop containing nucleoside triphosphate hydrolases"/>
    <property type="match status" value="1"/>
</dbReference>
<dbReference type="PROSITE" id="PS00674">
    <property type="entry name" value="AAA"/>
    <property type="match status" value="1"/>
</dbReference>
<dbReference type="Pfam" id="PF14363">
    <property type="entry name" value="AAA_assoc"/>
    <property type="match status" value="1"/>
</dbReference>
<evidence type="ECO:0000256" key="2">
    <source>
        <dbReference type="ARBA" id="ARBA00007448"/>
    </source>
</evidence>
<dbReference type="GO" id="GO:0016887">
    <property type="term" value="F:ATP hydrolysis activity"/>
    <property type="evidence" value="ECO:0007669"/>
    <property type="project" value="InterPro"/>
</dbReference>
<dbReference type="InterPro" id="IPR027417">
    <property type="entry name" value="P-loop_NTPase"/>
</dbReference>
<evidence type="ECO:0000256" key="6">
    <source>
        <dbReference type="SAM" id="MobiDB-lite"/>
    </source>
</evidence>
<evidence type="ECO:0000256" key="7">
    <source>
        <dbReference type="SAM" id="Phobius"/>
    </source>
</evidence>
<evidence type="ECO:0000259" key="8">
    <source>
        <dbReference type="SMART" id="SM00382"/>
    </source>
</evidence>
<dbReference type="Pfam" id="PF00004">
    <property type="entry name" value="AAA"/>
    <property type="match status" value="1"/>
</dbReference>
<keyword evidence="10" id="KW-1185">Reference proteome</keyword>
<dbReference type="Pfam" id="PF25568">
    <property type="entry name" value="AAA_lid_At3g28540"/>
    <property type="match status" value="1"/>
</dbReference>
<feature type="transmembrane region" description="Helical" evidence="7">
    <location>
        <begin position="12"/>
        <end position="31"/>
    </location>
</feature>
<dbReference type="Proteomes" id="UP000636709">
    <property type="component" value="Unassembled WGS sequence"/>
</dbReference>
<accession>A0A835F964</accession>
<keyword evidence="7" id="KW-0812">Transmembrane</keyword>
<dbReference type="InterPro" id="IPR050747">
    <property type="entry name" value="Mitochondrial_chaperone_BCS1"/>
</dbReference>
<comment type="similarity">
    <text evidence="2">Belongs to the AAA ATPase family. BCS1 subfamily.</text>
</comment>
<name>A0A835F964_9POAL</name>
<dbReference type="SMART" id="SM00382">
    <property type="entry name" value="AAA"/>
    <property type="match status" value="1"/>
</dbReference>
<comment type="caution">
    <text evidence="9">The sequence shown here is derived from an EMBL/GenBank/DDBJ whole genome shotgun (WGS) entry which is preliminary data.</text>
</comment>
<keyword evidence="7" id="KW-1133">Transmembrane helix</keyword>
<reference evidence="9" key="1">
    <citation type="submission" date="2020-07" db="EMBL/GenBank/DDBJ databases">
        <title>Genome sequence and genetic diversity analysis of an under-domesticated orphan crop, white fonio (Digitaria exilis).</title>
        <authorList>
            <person name="Bennetzen J.L."/>
            <person name="Chen S."/>
            <person name="Ma X."/>
            <person name="Wang X."/>
            <person name="Yssel A.E.J."/>
            <person name="Chaluvadi S.R."/>
            <person name="Johnson M."/>
            <person name="Gangashetty P."/>
            <person name="Hamidou F."/>
            <person name="Sanogo M.D."/>
            <person name="Zwaenepoel A."/>
            <person name="Wallace J."/>
            <person name="Van De Peer Y."/>
            <person name="Van Deynze A."/>
        </authorList>
    </citation>
    <scope>NUCLEOTIDE SEQUENCE</scope>
    <source>
        <tissue evidence="9">Leaves</tissue>
    </source>
</reference>
<feature type="compositionally biased region" description="Basic and acidic residues" evidence="6">
    <location>
        <begin position="552"/>
        <end position="563"/>
    </location>
</feature>
<keyword evidence="3" id="KW-0460">Magnesium</keyword>
<protein>
    <recommendedName>
        <fullName evidence="8">AAA+ ATPase domain-containing protein</fullName>
    </recommendedName>
</protein>
<keyword evidence="7" id="KW-0472">Membrane</keyword>
<feature type="region of interest" description="Disordered" evidence="6">
    <location>
        <begin position="483"/>
        <end position="626"/>
    </location>
</feature>
<gene>
    <name evidence="9" type="ORF">HU200_015970</name>
</gene>
<evidence type="ECO:0000256" key="5">
    <source>
        <dbReference type="RuleBase" id="RU003651"/>
    </source>
</evidence>
<comment type="cofactor">
    <cofactor evidence="1">
        <name>Mg(2+)</name>
        <dbReference type="ChEBI" id="CHEBI:18420"/>
    </cofactor>
</comment>
<feature type="compositionally biased region" description="Acidic residues" evidence="6">
    <location>
        <begin position="591"/>
        <end position="626"/>
    </location>
</feature>
<dbReference type="InterPro" id="IPR003959">
    <property type="entry name" value="ATPase_AAA_core"/>
</dbReference>
<feature type="compositionally biased region" description="Basic and acidic residues" evidence="6">
    <location>
        <begin position="492"/>
        <end position="527"/>
    </location>
</feature>
<dbReference type="Gene3D" id="3.40.50.300">
    <property type="entry name" value="P-loop containing nucleotide triphosphate hydrolases"/>
    <property type="match status" value="1"/>
</dbReference>
<dbReference type="InterPro" id="IPR025753">
    <property type="entry name" value="AAA_N_dom"/>
</dbReference>
<dbReference type="AlphaFoldDB" id="A0A835F964"/>
<evidence type="ECO:0000256" key="3">
    <source>
        <dbReference type="ARBA" id="ARBA00022842"/>
    </source>
</evidence>
<sequence>MDTWLSFANLTSFTTAWFVVGPLLATAWRLFSSCFKRHAKALLQLVDTDVTLDIVRRDWEDSIKTSDKYSEVKAYLAASCSRAARALRAENAVQGDNKLVLTMRLGQEVSDEFAGVTLWEGQEVSDVFKGVTVRWASVWPTREDSSQCLRLTFHQRHRDLVVGEYLPHVRRSDRNALLGNRRRRLYTNKTNDYSSMGTGSSNKVWTYIDFEHPATFDTLAMHPEKKRKIMDELDEFRNSKDYYNRIGKPWKRGYLLYGPPGTGKSSMIAAMANYLSYDIYDIELTMVPNNTNLRKLFIETKGKSIIVIEDIDCSIDLTSHRRSNDTAATTASANRKRKRTSEMTLSGLLNFIDGIWSAHSGERIIVFTTNFVDKLDPALIRRGRMDMKLELSYCGFEAFMTLAKNYLDVDAHPLFGTINELLQEVEITPADVAECLLMPNKERNEHGVDVCLGRLIDELRKRVQLDKEKKDDMKRVEEELAASAAAAGVDAKASDGEDMENGRRMVDPRVIRRLGRKETKEGDDKVAAKPNDNLAANNGRTVYGGTVDDSSSSDHGDEMKVGADAEANSETDHRSSMKANGDLGGSRDGDYGDDLDYDKDDYDDDDVSSEYDDDDDEDDEEFDDDS</sequence>
<organism evidence="9 10">
    <name type="scientific">Digitaria exilis</name>
    <dbReference type="NCBI Taxonomy" id="1010633"/>
    <lineage>
        <taxon>Eukaryota</taxon>
        <taxon>Viridiplantae</taxon>
        <taxon>Streptophyta</taxon>
        <taxon>Embryophyta</taxon>
        <taxon>Tracheophyta</taxon>
        <taxon>Spermatophyta</taxon>
        <taxon>Magnoliopsida</taxon>
        <taxon>Liliopsida</taxon>
        <taxon>Poales</taxon>
        <taxon>Poaceae</taxon>
        <taxon>PACMAD clade</taxon>
        <taxon>Panicoideae</taxon>
        <taxon>Panicodae</taxon>
        <taxon>Paniceae</taxon>
        <taxon>Anthephorinae</taxon>
        <taxon>Digitaria</taxon>
    </lineage>
</organism>
<evidence type="ECO:0000256" key="1">
    <source>
        <dbReference type="ARBA" id="ARBA00001946"/>
    </source>
</evidence>
<keyword evidence="5" id="KW-0547">Nucleotide-binding</keyword>